<protein>
    <recommendedName>
        <fullName evidence="2">TIR domain-containing protein</fullName>
    </recommendedName>
</protein>
<comment type="caution">
    <text evidence="3">The sequence shown here is derived from an EMBL/GenBank/DDBJ whole genome shotgun (WGS) entry which is preliminary data.</text>
</comment>
<dbReference type="SMART" id="SM00255">
    <property type="entry name" value="TIR"/>
    <property type="match status" value="1"/>
</dbReference>
<accession>T0IYH9</accession>
<dbReference type="InterPro" id="IPR035897">
    <property type="entry name" value="Toll_tir_struct_dom_sf"/>
</dbReference>
<dbReference type="Proteomes" id="UP000015531">
    <property type="component" value="Unassembled WGS sequence"/>
</dbReference>
<feature type="compositionally biased region" description="Low complexity" evidence="1">
    <location>
        <begin position="166"/>
        <end position="177"/>
    </location>
</feature>
<feature type="domain" description="TIR" evidence="2">
    <location>
        <begin position="1"/>
        <end position="142"/>
    </location>
</feature>
<dbReference type="SUPFAM" id="SSF52200">
    <property type="entry name" value="Toll/Interleukin receptor TIR domain"/>
    <property type="match status" value="1"/>
</dbReference>
<feature type="region of interest" description="Disordered" evidence="1">
    <location>
        <begin position="145"/>
        <end position="177"/>
    </location>
</feature>
<reference evidence="3 4" key="1">
    <citation type="journal article" date="2013" name="Genome Announc.">
        <title>Draft Genome Sequence of Sphingobium lactosutens Strain DS20T, Isolated from a Hexachlorocyclohexane Dumpsite.</title>
        <authorList>
            <person name="Kumar R."/>
            <person name="Dwivedi V."/>
            <person name="Negi V."/>
            <person name="Khurana J.P."/>
            <person name="Lal R."/>
        </authorList>
    </citation>
    <scope>NUCLEOTIDE SEQUENCE [LARGE SCALE GENOMIC DNA]</scope>
    <source>
        <strain evidence="3 4">DS20</strain>
    </source>
</reference>
<dbReference type="Gene3D" id="3.40.50.10140">
    <property type="entry name" value="Toll/interleukin-1 receptor homology (TIR) domain"/>
    <property type="match status" value="1"/>
</dbReference>
<sequence>MRSIFFSYSHADEALRDQLEEQLAILKRQQVISTWHDRRILAGSEFDPSIDANLQAADIILLLVSPAFLASDYCYEREMTLAMQRHERGEARVIPVILRPCDWHDAPFGKLLAAPRDGKAITQWPDRDEAFLQVAQAIKAAAKDTGASPVRSARSDAPPIAPPAAAPSSFSSGPRSSNLRLAKEFSERDKDRFKLETFEFIARFFENSLGELEARNQGIEGAYRRIDANRFSAVIYRAGKSLARCTVFVGGQFFANGIAYSSSETSDSNSFNECLTVEADDQMLYLRGMGMAHYGGNRDSKLSQEGAAELFWAMLVEPLQQR</sequence>
<evidence type="ECO:0000313" key="3">
    <source>
        <dbReference type="EMBL" id="EQB16930.1"/>
    </source>
</evidence>
<dbReference type="Pfam" id="PF13676">
    <property type="entry name" value="TIR_2"/>
    <property type="match status" value="1"/>
</dbReference>
<name>T0IYH9_9SPHN</name>
<proteinExistence type="predicted"/>
<dbReference type="RefSeq" id="WP_021224977.1">
    <property type="nucleotide sequence ID" value="NZ_ATDP01000073.1"/>
</dbReference>
<dbReference type="GO" id="GO:0007165">
    <property type="term" value="P:signal transduction"/>
    <property type="evidence" value="ECO:0007669"/>
    <property type="project" value="InterPro"/>
</dbReference>
<evidence type="ECO:0000259" key="2">
    <source>
        <dbReference type="PROSITE" id="PS50104"/>
    </source>
</evidence>
<evidence type="ECO:0000256" key="1">
    <source>
        <dbReference type="SAM" id="MobiDB-lite"/>
    </source>
</evidence>
<dbReference type="OrthoDB" id="7308181at2"/>
<dbReference type="eggNOG" id="COG1672">
    <property type="taxonomic scope" value="Bacteria"/>
</dbReference>
<keyword evidence="4" id="KW-1185">Reference proteome</keyword>
<gene>
    <name evidence="3" type="ORF">RLDS_05710</name>
</gene>
<organism evidence="3 4">
    <name type="scientific">Sphingobium lactosutens DS20</name>
    <dbReference type="NCBI Taxonomy" id="1331060"/>
    <lineage>
        <taxon>Bacteria</taxon>
        <taxon>Pseudomonadati</taxon>
        <taxon>Pseudomonadota</taxon>
        <taxon>Alphaproteobacteria</taxon>
        <taxon>Sphingomonadales</taxon>
        <taxon>Sphingomonadaceae</taxon>
        <taxon>Sphingobium</taxon>
    </lineage>
</organism>
<dbReference type="EMBL" id="ATDP01000073">
    <property type="protein sequence ID" value="EQB16930.1"/>
    <property type="molecule type" value="Genomic_DNA"/>
</dbReference>
<dbReference type="InterPro" id="IPR000157">
    <property type="entry name" value="TIR_dom"/>
</dbReference>
<dbReference type="PROSITE" id="PS50104">
    <property type="entry name" value="TIR"/>
    <property type="match status" value="1"/>
</dbReference>
<dbReference type="AlphaFoldDB" id="T0IYH9"/>
<dbReference type="PATRIC" id="fig|1331060.3.peg.1061"/>
<evidence type="ECO:0000313" key="4">
    <source>
        <dbReference type="Proteomes" id="UP000015531"/>
    </source>
</evidence>